<feature type="transmembrane region" description="Helical" evidence="10">
    <location>
        <begin position="206"/>
        <end position="229"/>
    </location>
</feature>
<dbReference type="Proteomes" id="UP001320314">
    <property type="component" value="Unassembled WGS sequence"/>
</dbReference>
<keyword evidence="5" id="KW-0598">Phosphotransferase system</keyword>
<dbReference type="GO" id="GO:0005886">
    <property type="term" value="C:plasma membrane"/>
    <property type="evidence" value="ECO:0007669"/>
    <property type="project" value="UniProtKB-SubCell"/>
</dbReference>
<feature type="domain" description="PTS EIIC type-3" evidence="11">
    <location>
        <begin position="8"/>
        <end position="430"/>
    </location>
</feature>
<feature type="transmembrane region" description="Helical" evidence="10">
    <location>
        <begin position="33"/>
        <end position="55"/>
    </location>
</feature>
<evidence type="ECO:0000256" key="6">
    <source>
        <dbReference type="ARBA" id="ARBA00022692"/>
    </source>
</evidence>
<dbReference type="NCBIfam" id="TIGR00410">
    <property type="entry name" value="lacE"/>
    <property type="match status" value="1"/>
</dbReference>
<comment type="function">
    <text evidence="9">The phosphoenolpyruvate-dependent sugar phosphotransferase system (PTS), a major carbohydrate active -transport system, catalyzes the phosphorylation of incoming sugar substrates concomitant with their translocation across the cell membrane.</text>
</comment>
<evidence type="ECO:0000256" key="3">
    <source>
        <dbReference type="ARBA" id="ARBA00022475"/>
    </source>
</evidence>
<dbReference type="AlphaFoldDB" id="A0ABD4SD92"/>
<dbReference type="InterPro" id="IPR004501">
    <property type="entry name" value="PTS_EIIC_3"/>
</dbReference>
<dbReference type="InterPro" id="IPR004796">
    <property type="entry name" value="PTS_IIC_cello"/>
</dbReference>
<evidence type="ECO:0000256" key="2">
    <source>
        <dbReference type="ARBA" id="ARBA00022448"/>
    </source>
</evidence>
<dbReference type="GO" id="GO:0008982">
    <property type="term" value="F:protein-N(PI)-phosphohistidine-sugar phosphotransferase activity"/>
    <property type="evidence" value="ECO:0007669"/>
    <property type="project" value="UniProtKB-UniRule"/>
</dbReference>
<evidence type="ECO:0000256" key="7">
    <source>
        <dbReference type="ARBA" id="ARBA00022989"/>
    </source>
</evidence>
<keyword evidence="8 9" id="KW-0472">Membrane</keyword>
<dbReference type="NCBIfam" id="NF007157">
    <property type="entry name" value="PRK09592.1"/>
    <property type="match status" value="1"/>
</dbReference>
<dbReference type="EMBL" id="JAJNUD010000016">
    <property type="protein sequence ID" value="MCD5518298.1"/>
    <property type="molecule type" value="Genomic_DNA"/>
</dbReference>
<comment type="subcellular location">
    <subcellularLocation>
        <location evidence="1">Cell membrane</location>
        <topology evidence="1">Multi-pass membrane protein</topology>
    </subcellularLocation>
</comment>
<evidence type="ECO:0000256" key="1">
    <source>
        <dbReference type="ARBA" id="ARBA00004651"/>
    </source>
</evidence>
<feature type="transmembrane region" description="Helical" evidence="10">
    <location>
        <begin position="249"/>
        <end position="267"/>
    </location>
</feature>
<dbReference type="PANTHER" id="PTHR33989:SF8">
    <property type="entry name" value="PERMEASE IIC COMPONENT"/>
    <property type="match status" value="1"/>
</dbReference>
<evidence type="ECO:0000259" key="11">
    <source>
        <dbReference type="PROSITE" id="PS51105"/>
    </source>
</evidence>
<feature type="transmembrane region" description="Helical" evidence="10">
    <location>
        <begin position="403"/>
        <end position="430"/>
    </location>
</feature>
<comment type="caution">
    <text evidence="12">The sequence shown here is derived from an EMBL/GenBank/DDBJ whole genome shotgun (WGS) entry which is preliminary data.</text>
</comment>
<name>A0ABD4SD92_9LACO</name>
<evidence type="ECO:0000313" key="12">
    <source>
        <dbReference type="EMBL" id="MCD5518298.1"/>
    </source>
</evidence>
<evidence type="ECO:0000256" key="10">
    <source>
        <dbReference type="SAM" id="Phobius"/>
    </source>
</evidence>
<dbReference type="Pfam" id="PF02378">
    <property type="entry name" value="PTS_EIIC"/>
    <property type="match status" value="1"/>
</dbReference>
<dbReference type="PROSITE" id="PS51105">
    <property type="entry name" value="PTS_EIIC_TYPE_3"/>
    <property type="match status" value="1"/>
</dbReference>
<evidence type="ECO:0000256" key="8">
    <source>
        <dbReference type="ARBA" id="ARBA00023136"/>
    </source>
</evidence>
<keyword evidence="7 10" id="KW-1133">Transmembrane helix</keyword>
<feature type="transmembrane region" description="Helical" evidence="10">
    <location>
        <begin position="274"/>
        <end position="291"/>
    </location>
</feature>
<feature type="transmembrane region" description="Helical" evidence="10">
    <location>
        <begin position="75"/>
        <end position="96"/>
    </location>
</feature>
<proteinExistence type="predicted"/>
<dbReference type="PIRSF" id="PIRSF006351">
    <property type="entry name" value="PTS_EIIC-Cellobiose"/>
    <property type="match status" value="1"/>
</dbReference>
<feature type="transmembrane region" description="Helical" evidence="10">
    <location>
        <begin position="108"/>
        <end position="127"/>
    </location>
</feature>
<feature type="transmembrane region" description="Helical" evidence="10">
    <location>
        <begin position="362"/>
        <end position="383"/>
    </location>
</feature>
<keyword evidence="6 10" id="KW-0812">Transmembrane</keyword>
<keyword evidence="3 9" id="KW-1003">Cell membrane</keyword>
<evidence type="ECO:0000256" key="9">
    <source>
        <dbReference type="PIRNR" id="PIRNR006351"/>
    </source>
</evidence>
<gene>
    <name evidence="12" type="primary">celB</name>
    <name evidence="12" type="ORF">LOB39_06970</name>
</gene>
<sequence length="452" mass="49592">MSESQSSLRDKLATGIGKFAGSRFVRSIIDSGYAVIPFTIVGAIFLILTVLPQAFPIPGFAGLYAHTLGRFSNMFTVVYNATMGILSLIFGGQFTYSYAKIYQQEEKINIVPLNALFMMLMAMFITVPEMVYKNGSIQFVQSLKADNIIGGGIQVSASGVTRIGTTGLFTAIVIGWATVQIYRFTIKHNWQIKMPDVVPAGVSNSFSSLIPGFCVAFVVATINLILVLMGTDIFKVMYVPFSFVGNIAGTWWGVLLIVFFIHFLWWFGIHGANIMSSFYTPIALANLAANVKGAHNFFAGDPMNAFIILGGSGSTLLIAWWMAGRAKSTQLREIGKVEAVPALFNINEPFLFGLPVVYNVNLFVPFIGAPMASAIVAYIFHAIGFMPDIKVQQPWPTPIGLGGYLATLSWRGTVIAIVCAIVAFLIWYPFMKRFDLKTYKKEQEEAKQNANA</sequence>
<organism evidence="12 13">
    <name type="scientific">Lactobacillus delbrueckii subsp. allosunkii</name>
    <dbReference type="NCBI Taxonomy" id="1050107"/>
    <lineage>
        <taxon>Bacteria</taxon>
        <taxon>Bacillati</taxon>
        <taxon>Bacillota</taxon>
        <taxon>Bacilli</taxon>
        <taxon>Lactobacillales</taxon>
        <taxon>Lactobacillaceae</taxon>
        <taxon>Lactobacillus</taxon>
    </lineage>
</organism>
<dbReference type="GO" id="GO:0009401">
    <property type="term" value="P:phosphoenolpyruvate-dependent sugar phosphotransferase system"/>
    <property type="evidence" value="ECO:0007669"/>
    <property type="project" value="UniProtKB-KW"/>
</dbReference>
<feature type="transmembrane region" description="Helical" evidence="10">
    <location>
        <begin position="166"/>
        <end position="185"/>
    </location>
</feature>
<reference evidence="12 13" key="1">
    <citation type="submission" date="2021-12" db="EMBL/GenBank/DDBJ databases">
        <title>Antimicrobial susceptibility of Lactobacillus delbrueckii subsp. lactis obtained from milk products and other habitats.</title>
        <authorList>
            <person name="Shani N."/>
        </authorList>
    </citation>
    <scope>NUCLEOTIDE SEQUENCE [LARGE SCALE GENOMIC DNA]</scope>
    <source>
        <strain evidence="12 13">CIRM BIA 266</strain>
    </source>
</reference>
<accession>A0ABD4SD92</accession>
<feature type="transmembrane region" description="Helical" evidence="10">
    <location>
        <begin position="303"/>
        <end position="323"/>
    </location>
</feature>
<evidence type="ECO:0000313" key="13">
    <source>
        <dbReference type="Proteomes" id="UP001320314"/>
    </source>
</evidence>
<evidence type="ECO:0000256" key="5">
    <source>
        <dbReference type="ARBA" id="ARBA00022683"/>
    </source>
</evidence>
<evidence type="ECO:0000256" key="4">
    <source>
        <dbReference type="ARBA" id="ARBA00022597"/>
    </source>
</evidence>
<protein>
    <recommendedName>
        <fullName evidence="9">Permease IIC component</fullName>
    </recommendedName>
</protein>
<keyword evidence="2 9" id="KW-0813">Transport</keyword>
<dbReference type="InterPro" id="IPR051088">
    <property type="entry name" value="PTS_Sugar-EIIC/EIIB"/>
</dbReference>
<dbReference type="PANTHER" id="PTHR33989">
    <property type="match status" value="1"/>
</dbReference>
<dbReference type="InterPro" id="IPR003352">
    <property type="entry name" value="PTS_EIIC"/>
</dbReference>
<dbReference type="RefSeq" id="WP_129335577.1">
    <property type="nucleotide sequence ID" value="NZ_JAJNUD010000016.1"/>
</dbReference>
<keyword evidence="4 9" id="KW-0762">Sugar transport</keyword>